<feature type="transmembrane region" description="Helical" evidence="1">
    <location>
        <begin position="297"/>
        <end position="325"/>
    </location>
</feature>
<dbReference type="Proteomes" id="UP000295764">
    <property type="component" value="Unassembled WGS sequence"/>
</dbReference>
<feature type="transmembrane region" description="Helical" evidence="1">
    <location>
        <begin position="37"/>
        <end position="58"/>
    </location>
</feature>
<dbReference type="PANTHER" id="PTHR30572:SF4">
    <property type="entry name" value="ABC TRANSPORTER PERMEASE YTRF"/>
    <property type="match status" value="1"/>
</dbReference>
<feature type="transmembrane region" description="Helical" evidence="1">
    <location>
        <begin position="449"/>
        <end position="472"/>
    </location>
</feature>
<feature type="transmembrane region" description="Helical" evidence="1">
    <location>
        <begin position="819"/>
        <end position="840"/>
    </location>
</feature>
<feature type="transmembrane region" description="Helical" evidence="1">
    <location>
        <begin position="346"/>
        <end position="378"/>
    </location>
</feature>
<dbReference type="OrthoDB" id="5089158at2"/>
<gene>
    <name evidence="2" type="ORF">EDF64_103375</name>
</gene>
<proteinExistence type="predicted"/>
<keyword evidence="1" id="KW-1133">Transmembrane helix</keyword>
<evidence type="ECO:0000313" key="2">
    <source>
        <dbReference type="EMBL" id="TDN45451.1"/>
    </source>
</evidence>
<feature type="transmembrane region" description="Helical" evidence="1">
    <location>
        <begin position="534"/>
        <end position="557"/>
    </location>
</feature>
<comment type="caution">
    <text evidence="2">The sequence shown here is derived from an EMBL/GenBank/DDBJ whole genome shotgun (WGS) entry which is preliminary data.</text>
</comment>
<name>A0A4R6DKV3_9MICO</name>
<protein>
    <submittedName>
        <fullName evidence="2">FtsX-like permease family protein</fullName>
    </submittedName>
</protein>
<reference evidence="2 3" key="1">
    <citation type="submission" date="2019-03" db="EMBL/GenBank/DDBJ databases">
        <title>Genomic analyses of the natural microbiome of Caenorhabditis elegans.</title>
        <authorList>
            <person name="Samuel B."/>
        </authorList>
    </citation>
    <scope>NUCLEOTIDE SEQUENCE [LARGE SCALE GENOMIC DNA]</scope>
    <source>
        <strain evidence="2 3">JUb65</strain>
    </source>
</reference>
<dbReference type="EMBL" id="SNVW01000003">
    <property type="protein sequence ID" value="TDN45451.1"/>
    <property type="molecule type" value="Genomic_DNA"/>
</dbReference>
<feature type="transmembrane region" description="Helical" evidence="1">
    <location>
        <begin position="484"/>
        <end position="513"/>
    </location>
</feature>
<dbReference type="PANTHER" id="PTHR30572">
    <property type="entry name" value="MEMBRANE COMPONENT OF TRANSPORTER-RELATED"/>
    <property type="match status" value="1"/>
</dbReference>
<dbReference type="RefSeq" id="WP_133519240.1">
    <property type="nucleotide sequence ID" value="NZ_SNVW01000003.1"/>
</dbReference>
<keyword evidence="1" id="KW-0812">Transmembrane</keyword>
<keyword evidence="1" id="KW-0472">Membrane</keyword>
<feature type="transmembrane region" description="Helical" evidence="1">
    <location>
        <begin position="869"/>
        <end position="891"/>
    </location>
</feature>
<dbReference type="GO" id="GO:0005886">
    <property type="term" value="C:plasma membrane"/>
    <property type="evidence" value="ECO:0007669"/>
    <property type="project" value="TreeGrafter"/>
</dbReference>
<accession>A0A4R6DKV3</accession>
<feature type="transmembrane region" description="Helical" evidence="1">
    <location>
        <begin position="911"/>
        <end position="933"/>
    </location>
</feature>
<evidence type="ECO:0000256" key="1">
    <source>
        <dbReference type="SAM" id="Phobius"/>
    </source>
</evidence>
<evidence type="ECO:0000313" key="3">
    <source>
        <dbReference type="Proteomes" id="UP000295764"/>
    </source>
</evidence>
<dbReference type="GO" id="GO:0022857">
    <property type="term" value="F:transmembrane transporter activity"/>
    <property type="evidence" value="ECO:0007669"/>
    <property type="project" value="TreeGrafter"/>
</dbReference>
<organism evidence="2 3">
    <name type="scientific">Curtobacterium flaccumfaciens</name>
    <dbReference type="NCBI Taxonomy" id="2035"/>
    <lineage>
        <taxon>Bacteria</taxon>
        <taxon>Bacillati</taxon>
        <taxon>Actinomycetota</taxon>
        <taxon>Actinomycetes</taxon>
        <taxon>Micrococcales</taxon>
        <taxon>Microbacteriaceae</taxon>
        <taxon>Curtobacterium</taxon>
    </lineage>
</organism>
<feature type="transmembrane region" description="Helical" evidence="1">
    <location>
        <begin position="398"/>
        <end position="418"/>
    </location>
</feature>
<dbReference type="InterPro" id="IPR050250">
    <property type="entry name" value="Macrolide_Exporter_MacB"/>
</dbReference>
<dbReference type="AlphaFoldDB" id="A0A4R6DKV3"/>
<sequence length="945" mass="98873">MSARRRTADADPPRTPFAIRPALRLGRRLAFAKVGRAALIVALIGIPTAGFTAASVVVQSTQPTTTEQLRYDLGHAAAQMRVAGPDLRGMRQDPVNWQYTESDRDSPASEDEGDARSANVLDHVPAGALSIPVGTSSVVLSGPKGPTKPIGISAVEGATWSPVLDGHWHVLDGAAPTTRDELMVTPATLQRLGAAIGDTVDLTDPVTKRLTITGTMRDAGSDPDAQGVFLPWGTTLSPTTGADRTGTTDVTVYLPSDAPTWSEIRQLNQHGVVVESRPVVLDPPDERLRGGQMGSQLGWFVGALALLGVFAMFEVALLAGAAFLVGTRADTRSYAIVTSIGGDRRFVRTIVAGSGLVLGATGAVLGVGLGTVIGVVAFGVIDNGNVVSWPGLHVPLPLLLSIGVAGVLAGLVSALVAARAATRINVLAALRGSLRPATVNPRTERRRRIWAPVLIVVGALMTLACGAGVLLLNDRPVQEDELAWVVGAGVAIGPCLVQLGVAMCSPWLLALVAKASTRLGLSARLAARDARRNPVRTVPVLASVMSVVFVASVAITWSASAHAQFVRDYEYRTAVGVATADVSVSGDEGAATGYDAELTARAAKIASGVLRHDRIRVLGVVAEQPGDAPSTVTLPHDWVGTDCRTNDTTSCSRYLTSQDSSAPHIWTGTVDDYALLTGHRPSAAVRDALASGKAVSLWPEYAHDGVVRLDTFRDRTWESPALTADSRPDTSTTIPAVLDVQSPRIQVGVFMTPETAERHRVPAVAGMLVTKLPGELSPAQWDELSSAWQSRGGADRARWYGPTFSYEAGPVDAQGVVKALVLALAAAVTIGATAVAIGLARSDGRRDDEVLDAVGAAPVLRRRVSAWQAAILTTVGAVIGTLLGLLPIRALTLRFTSGPTGASHMPFVADWPVLALLALGLPILVTAGTWLTAGRGRRVAVRRTL</sequence>